<feature type="chain" id="PRO_5047387605" evidence="4">
    <location>
        <begin position="19"/>
        <end position="799"/>
    </location>
</feature>
<organism evidence="7 8">
    <name type="scientific">Nonlabens dokdonensis</name>
    <dbReference type="NCBI Taxonomy" id="328515"/>
    <lineage>
        <taxon>Bacteria</taxon>
        <taxon>Pseudomonadati</taxon>
        <taxon>Bacteroidota</taxon>
        <taxon>Flavobacteriia</taxon>
        <taxon>Flavobacteriales</taxon>
        <taxon>Flavobacteriaceae</taxon>
        <taxon>Nonlabens</taxon>
    </lineage>
</organism>
<name>A0ABX5Q0Y8_9FLAO</name>
<proteinExistence type="predicted"/>
<evidence type="ECO:0000259" key="6">
    <source>
        <dbReference type="Pfam" id="PF14905"/>
    </source>
</evidence>
<comment type="caution">
    <text evidence="7">The sequence shown here is derived from an EMBL/GenBank/DDBJ whole genome shotgun (WGS) entry which is preliminary data.</text>
</comment>
<dbReference type="Gene3D" id="2.170.130.10">
    <property type="entry name" value="TonB-dependent receptor, plug domain"/>
    <property type="match status" value="1"/>
</dbReference>
<dbReference type="InterPro" id="IPR041700">
    <property type="entry name" value="OMP_b-brl_3"/>
</dbReference>
<evidence type="ECO:0000256" key="4">
    <source>
        <dbReference type="SAM" id="SignalP"/>
    </source>
</evidence>
<keyword evidence="7" id="KW-0675">Receptor</keyword>
<evidence type="ECO:0000259" key="5">
    <source>
        <dbReference type="Pfam" id="PF07715"/>
    </source>
</evidence>
<dbReference type="InterPro" id="IPR036942">
    <property type="entry name" value="Beta-barrel_TonB_sf"/>
</dbReference>
<evidence type="ECO:0000256" key="2">
    <source>
        <dbReference type="ARBA" id="ARBA00023136"/>
    </source>
</evidence>
<dbReference type="Gene3D" id="2.40.170.20">
    <property type="entry name" value="TonB-dependent receptor, beta-barrel domain"/>
    <property type="match status" value="1"/>
</dbReference>
<dbReference type="EMBL" id="QKZR01000001">
    <property type="protein sequence ID" value="PZX43740.1"/>
    <property type="molecule type" value="Genomic_DNA"/>
</dbReference>
<keyword evidence="8" id="KW-1185">Reference proteome</keyword>
<evidence type="ECO:0000313" key="7">
    <source>
        <dbReference type="EMBL" id="PZX43740.1"/>
    </source>
</evidence>
<dbReference type="SUPFAM" id="SSF49464">
    <property type="entry name" value="Carboxypeptidase regulatory domain-like"/>
    <property type="match status" value="1"/>
</dbReference>
<dbReference type="InterPro" id="IPR008969">
    <property type="entry name" value="CarboxyPept-like_regulatory"/>
</dbReference>
<accession>A0ABX5Q0Y8</accession>
<dbReference type="PANTHER" id="PTHR40980">
    <property type="entry name" value="PLUG DOMAIN-CONTAINING PROTEIN"/>
    <property type="match status" value="1"/>
</dbReference>
<dbReference type="SUPFAM" id="SSF56935">
    <property type="entry name" value="Porins"/>
    <property type="match status" value="1"/>
</dbReference>
<keyword evidence="2" id="KW-0472">Membrane</keyword>
<keyword evidence="3" id="KW-0998">Cell outer membrane</keyword>
<dbReference type="Proteomes" id="UP000248584">
    <property type="component" value="Unassembled WGS sequence"/>
</dbReference>
<gene>
    <name evidence="7" type="ORF">LX97_00743</name>
</gene>
<evidence type="ECO:0000256" key="3">
    <source>
        <dbReference type="ARBA" id="ARBA00023237"/>
    </source>
</evidence>
<reference evidence="7 8" key="1">
    <citation type="submission" date="2018-06" db="EMBL/GenBank/DDBJ databases">
        <title>Genomic Encyclopedia of Archaeal and Bacterial Type Strains, Phase II (KMG-II): from individual species to whole genera.</title>
        <authorList>
            <person name="Goeker M."/>
        </authorList>
    </citation>
    <scope>NUCLEOTIDE SEQUENCE [LARGE SCALE GENOMIC DNA]</scope>
    <source>
        <strain evidence="7 8">DSM 17205</strain>
    </source>
</reference>
<evidence type="ECO:0000256" key="1">
    <source>
        <dbReference type="ARBA" id="ARBA00004442"/>
    </source>
</evidence>
<dbReference type="InterPro" id="IPR012910">
    <property type="entry name" value="Plug_dom"/>
</dbReference>
<sequence>MKLSVLFLALFITHCAYSQNYSVEGRLIDENKEPISFATIIVKTAVDSAFAKAGTTSTDGSFQLQNLPKNSYLIEFSMMGYKKNIKSIELTENLDLGEVLLISVPESLDAIVVSTTKPIVQVLADKTVFNVENTINAVGTNGQELLRKAPGVVLDNNNNIILEGKTGVQIWIDGRPSRLAGTDLENFLQSLQAADIESIELITQPSSKYDAAGTAGIINFKLKKDKGLGTNGSLSTTATSGDFLRTSNSINFNNRNRKGNLYGNYSNNFGKSTGFLYLNRTQNGINFNARTQSVYNRNTNNIRLGYDYLASDKSTIGALASTSLSNRFDSNNSRTPIRNLSRTVNDSVLVAANNSQTKSQNSNFNLNYRFKDKLNHEFNVDLDYGYYNNDRETYQPNVYFNGEETAVLSQNITQQITPIQLDILALRMDYEQDFLKGKTAVGIKGSYVNADNNFMFLNQESGTFVLNNDQSNQFEFIERIYAAYINYNRTLGRFNLQTGVRMEHTTSDGNLTSDQENINNRVKRSYTDFFLSGGLTYSASRNHQWGLTFSQRIQRPNYSSLNPFEYQLDELSARRGNPFLQPQYTDNLKLNHTFKYRFSTSLSYAYTSDFFTQVTEQDGANGNFINERNIADQEVWNLSISYPFQITKWWNYYISLNASSITYTSTDPNFVSTSQETLGFYMQNTISLPRDYRLEVSGWYSSPSVWGGTYETRALGSLNLAVQKKFLDNKLNIRLAFNDVLFSSFWQGTTRFGELFIDGSGGSDSRNVALGLTYNFGSSEIKKARSRKTSLEDEKSRVD</sequence>
<dbReference type="Gene3D" id="2.60.40.1120">
    <property type="entry name" value="Carboxypeptidase-like, regulatory domain"/>
    <property type="match status" value="1"/>
</dbReference>
<dbReference type="Pfam" id="PF14905">
    <property type="entry name" value="OMP_b-brl_3"/>
    <property type="match status" value="1"/>
</dbReference>
<keyword evidence="4" id="KW-0732">Signal</keyword>
<comment type="subcellular location">
    <subcellularLocation>
        <location evidence="1">Cell outer membrane</location>
    </subcellularLocation>
</comment>
<feature type="domain" description="TonB-dependent receptor plug" evidence="5">
    <location>
        <begin position="127"/>
        <end position="217"/>
    </location>
</feature>
<evidence type="ECO:0000313" key="8">
    <source>
        <dbReference type="Proteomes" id="UP000248584"/>
    </source>
</evidence>
<dbReference type="RefSeq" id="WP_015361565.1">
    <property type="nucleotide sequence ID" value="NZ_QKZR01000001.1"/>
</dbReference>
<dbReference type="PANTHER" id="PTHR40980:SF4">
    <property type="entry name" value="TONB-DEPENDENT RECEPTOR-LIKE BETA-BARREL DOMAIN-CONTAINING PROTEIN"/>
    <property type="match status" value="1"/>
</dbReference>
<feature type="signal peptide" evidence="4">
    <location>
        <begin position="1"/>
        <end position="18"/>
    </location>
</feature>
<dbReference type="InterPro" id="IPR037066">
    <property type="entry name" value="Plug_dom_sf"/>
</dbReference>
<dbReference type="Pfam" id="PF07715">
    <property type="entry name" value="Plug"/>
    <property type="match status" value="1"/>
</dbReference>
<protein>
    <submittedName>
        <fullName evidence="7">Outer membrane receptor protein involved in Fe transport</fullName>
    </submittedName>
</protein>
<dbReference type="Pfam" id="PF13715">
    <property type="entry name" value="CarbopepD_reg_2"/>
    <property type="match status" value="1"/>
</dbReference>
<feature type="domain" description="Outer membrane protein beta-barrel" evidence="6">
    <location>
        <begin position="372"/>
        <end position="774"/>
    </location>
</feature>